<keyword evidence="4" id="KW-1185">Reference proteome</keyword>
<dbReference type="SUPFAM" id="SSF49464">
    <property type="entry name" value="Carboxypeptidase regulatory domain-like"/>
    <property type="match status" value="1"/>
</dbReference>
<dbReference type="Gene3D" id="2.60.40.4130">
    <property type="match status" value="1"/>
</dbReference>
<feature type="compositionally biased region" description="Low complexity" evidence="1">
    <location>
        <begin position="20"/>
        <end position="37"/>
    </location>
</feature>
<dbReference type="STRING" id="398512.Bccel_0496"/>
<evidence type="ECO:0000256" key="1">
    <source>
        <dbReference type="SAM" id="MobiDB-lite"/>
    </source>
</evidence>
<dbReference type="PROSITE" id="PS51766">
    <property type="entry name" value="DOCKERIN"/>
    <property type="match status" value="1"/>
</dbReference>
<dbReference type="PROSITE" id="PS00018">
    <property type="entry name" value="EF_HAND_1"/>
    <property type="match status" value="1"/>
</dbReference>
<dbReference type="GO" id="GO:0004553">
    <property type="term" value="F:hydrolase activity, hydrolyzing O-glycosyl compounds"/>
    <property type="evidence" value="ECO:0007669"/>
    <property type="project" value="InterPro"/>
</dbReference>
<dbReference type="CDD" id="cd14254">
    <property type="entry name" value="Dockerin_II"/>
    <property type="match status" value="1"/>
</dbReference>
<evidence type="ECO:0000259" key="2">
    <source>
        <dbReference type="PROSITE" id="PS51766"/>
    </source>
</evidence>
<dbReference type="InterPro" id="IPR016134">
    <property type="entry name" value="Dockerin_dom"/>
</dbReference>
<dbReference type="Pfam" id="PF00404">
    <property type="entry name" value="Dockerin_1"/>
    <property type="match status" value="1"/>
</dbReference>
<dbReference type="RefSeq" id="WP_242856985.1">
    <property type="nucleotide sequence ID" value="NZ_LGTC01000001.1"/>
</dbReference>
<evidence type="ECO:0000313" key="4">
    <source>
        <dbReference type="Proteomes" id="UP000036923"/>
    </source>
</evidence>
<dbReference type="InterPro" id="IPR036439">
    <property type="entry name" value="Dockerin_dom_sf"/>
</dbReference>
<comment type="caution">
    <text evidence="3">The sequence shown here is derived from an EMBL/GenBank/DDBJ whole genome shotgun (WGS) entry which is preliminary data.</text>
</comment>
<evidence type="ECO:0000313" key="3">
    <source>
        <dbReference type="EMBL" id="KNY25239.1"/>
    </source>
</evidence>
<dbReference type="SUPFAM" id="SSF63446">
    <property type="entry name" value="Type I dockerin domain"/>
    <property type="match status" value="1"/>
</dbReference>
<reference evidence="4" key="1">
    <citation type="submission" date="2015-07" db="EMBL/GenBank/DDBJ databases">
        <title>Near-Complete Genome Sequence of the Cellulolytic Bacterium Bacteroides (Pseudobacteroides) cellulosolvens ATCC 35603.</title>
        <authorList>
            <person name="Dassa B."/>
            <person name="Utturkar S.M."/>
            <person name="Klingeman D.M."/>
            <person name="Hurt R.A."/>
            <person name="Keller M."/>
            <person name="Xu J."/>
            <person name="Reddy Y.H.K."/>
            <person name="Borovok I."/>
            <person name="Grinberg I.R."/>
            <person name="Lamed R."/>
            <person name="Zhivin O."/>
            <person name="Bayer E.A."/>
            <person name="Brown S.D."/>
        </authorList>
    </citation>
    <scope>NUCLEOTIDE SEQUENCE [LARGE SCALE GENOMIC DNA]</scope>
    <source>
        <strain evidence="4">DSM 2933</strain>
    </source>
</reference>
<dbReference type="InterPro" id="IPR018247">
    <property type="entry name" value="EF_Hand_1_Ca_BS"/>
</dbReference>
<dbReference type="EMBL" id="LGTC01000001">
    <property type="protein sequence ID" value="KNY25239.1"/>
    <property type="molecule type" value="Genomic_DNA"/>
</dbReference>
<dbReference type="InterPro" id="IPR002105">
    <property type="entry name" value="Dockerin_1_rpt"/>
</dbReference>
<accession>A0A0L6JHP5</accession>
<feature type="region of interest" description="Disordered" evidence="1">
    <location>
        <begin position="10"/>
        <end position="37"/>
    </location>
</feature>
<proteinExistence type="predicted"/>
<dbReference type="PROSITE" id="PS00448">
    <property type="entry name" value="CLOS_CELLULOSOME_RPT"/>
    <property type="match status" value="1"/>
</dbReference>
<dbReference type="GO" id="GO:0000272">
    <property type="term" value="P:polysaccharide catabolic process"/>
    <property type="evidence" value="ECO:0007669"/>
    <property type="project" value="InterPro"/>
</dbReference>
<dbReference type="Proteomes" id="UP000036923">
    <property type="component" value="Unassembled WGS sequence"/>
</dbReference>
<gene>
    <name evidence="3" type="ORF">Bccel_0496</name>
</gene>
<name>A0A0L6JHP5_9FIRM</name>
<dbReference type="AlphaFoldDB" id="A0A0L6JHP5"/>
<organism evidence="3 4">
    <name type="scientific">Pseudobacteroides cellulosolvens ATCC 35603 = DSM 2933</name>
    <dbReference type="NCBI Taxonomy" id="398512"/>
    <lineage>
        <taxon>Bacteria</taxon>
        <taxon>Bacillati</taxon>
        <taxon>Bacillota</taxon>
        <taxon>Clostridia</taxon>
        <taxon>Eubacteriales</taxon>
        <taxon>Oscillospiraceae</taxon>
        <taxon>Pseudobacteroides</taxon>
    </lineage>
</organism>
<dbReference type="InterPro" id="IPR008969">
    <property type="entry name" value="CarboxyPept-like_regulatory"/>
</dbReference>
<feature type="domain" description="Dockerin" evidence="2">
    <location>
        <begin position="117"/>
        <end position="183"/>
    </location>
</feature>
<sequence length="183" mass="19650">MDAFLEANVGLPSSTPTLKPTITSSPTVTPSPTSTPSASLRSINGYVKGEGFKAEIEGTNYSASSDFKGLFEINGITPSLTEFTLKISKPGFLTRNINVKIPSDRLSLSISGPNSPIGLMEGDMNNNQVINMEDVIIIAKVFSLTSSHTLYNAAADFNNDGIINMSDIIMLAKNFGKTYLDYQ</sequence>
<protein>
    <recommendedName>
        <fullName evidence="2">Dockerin domain-containing protein</fullName>
    </recommendedName>
</protein>